<dbReference type="AlphaFoldDB" id="A0AAD8VX78"/>
<name>A0AAD8VX78_LOLMU</name>
<dbReference type="PANTHER" id="PTHR33103">
    <property type="entry name" value="OS01G0153900 PROTEIN"/>
    <property type="match status" value="1"/>
</dbReference>
<dbReference type="EMBL" id="JAUUTY010000005">
    <property type="protein sequence ID" value="KAK1627405.1"/>
    <property type="molecule type" value="Genomic_DNA"/>
</dbReference>
<sequence>MTALSMKLLVDTSARRVLFAEANKDVVDYLFSILALPIGTAIKLLGKERPGGLGGSTSGNADQYRFQRAICTGLASARRDLDATQDFKKISFSSLCSTCSLYASVEKLDKRYLESAAAKAVLLGPTTAPPPAAASEASSLPFRTKSLVRGVVRYTVLDDLTVTPTSAVSSVGLLNTFAVKDLGALHEKHVQLAYKEGLEILRASLESKTVLTDVFLEKP</sequence>
<comment type="caution">
    <text evidence="1">The sequence shown here is derived from an EMBL/GenBank/DDBJ whole genome shotgun (WGS) entry which is preliminary data.</text>
</comment>
<evidence type="ECO:0000313" key="2">
    <source>
        <dbReference type="Proteomes" id="UP001231189"/>
    </source>
</evidence>
<accession>A0AAD8VX78</accession>
<dbReference type="Pfam" id="PF05056">
    <property type="entry name" value="DUF674"/>
    <property type="match status" value="2"/>
</dbReference>
<proteinExistence type="predicted"/>
<reference evidence="1" key="1">
    <citation type="submission" date="2023-07" db="EMBL/GenBank/DDBJ databases">
        <title>A chromosome-level genome assembly of Lolium multiflorum.</title>
        <authorList>
            <person name="Chen Y."/>
            <person name="Copetti D."/>
            <person name="Kolliker R."/>
            <person name="Studer B."/>
        </authorList>
    </citation>
    <scope>NUCLEOTIDE SEQUENCE</scope>
    <source>
        <strain evidence="1">02402/16</strain>
        <tissue evidence="1">Leaf</tissue>
    </source>
</reference>
<dbReference type="Proteomes" id="UP001231189">
    <property type="component" value="Unassembled WGS sequence"/>
</dbReference>
<evidence type="ECO:0000313" key="1">
    <source>
        <dbReference type="EMBL" id="KAK1627405.1"/>
    </source>
</evidence>
<organism evidence="1 2">
    <name type="scientific">Lolium multiflorum</name>
    <name type="common">Italian ryegrass</name>
    <name type="synonym">Lolium perenne subsp. multiflorum</name>
    <dbReference type="NCBI Taxonomy" id="4521"/>
    <lineage>
        <taxon>Eukaryota</taxon>
        <taxon>Viridiplantae</taxon>
        <taxon>Streptophyta</taxon>
        <taxon>Embryophyta</taxon>
        <taxon>Tracheophyta</taxon>
        <taxon>Spermatophyta</taxon>
        <taxon>Magnoliopsida</taxon>
        <taxon>Liliopsida</taxon>
        <taxon>Poales</taxon>
        <taxon>Poaceae</taxon>
        <taxon>BOP clade</taxon>
        <taxon>Pooideae</taxon>
        <taxon>Poodae</taxon>
        <taxon>Poeae</taxon>
        <taxon>Poeae Chloroplast Group 2 (Poeae type)</taxon>
        <taxon>Loliodinae</taxon>
        <taxon>Loliinae</taxon>
        <taxon>Lolium</taxon>
    </lineage>
</organism>
<protein>
    <submittedName>
        <fullName evidence="1">Uncharacterized protein</fullName>
    </submittedName>
</protein>
<gene>
    <name evidence="1" type="ORF">QYE76_001720</name>
</gene>
<dbReference type="InterPro" id="IPR007750">
    <property type="entry name" value="DUF674"/>
</dbReference>
<keyword evidence="2" id="KW-1185">Reference proteome</keyword>
<dbReference type="PANTHER" id="PTHR33103:SF61">
    <property type="entry name" value="REPLICATION FACTOR A C-TERMINAL DOMAIN-CONTAINING PROTEIN"/>
    <property type="match status" value="1"/>
</dbReference>